<comment type="caution">
    <text evidence="7">The sequence shown here is derived from an EMBL/GenBank/DDBJ whole genome shotgun (WGS) entry which is preliminary data.</text>
</comment>
<organism evidence="7 8">
    <name type="scientific">Fontibacter flavus</name>
    <dbReference type="NCBI Taxonomy" id="654838"/>
    <lineage>
        <taxon>Bacteria</taxon>
        <taxon>Pseudomonadati</taxon>
        <taxon>Bacteroidota</taxon>
        <taxon>Cytophagia</taxon>
        <taxon>Cytophagales</taxon>
        <taxon>Cyclobacteriaceae</taxon>
        <taxon>Fontibacter</taxon>
    </lineage>
</organism>
<evidence type="ECO:0000256" key="2">
    <source>
        <dbReference type="ARBA" id="ARBA00022692"/>
    </source>
</evidence>
<accession>A0ABV6FN05</accession>
<evidence type="ECO:0000313" key="7">
    <source>
        <dbReference type="EMBL" id="MFC0261197.1"/>
    </source>
</evidence>
<dbReference type="PROSITE" id="PS51257">
    <property type="entry name" value="PROKAR_LIPOPROTEIN"/>
    <property type="match status" value="1"/>
</dbReference>
<dbReference type="PANTHER" id="PTHR12815">
    <property type="entry name" value="SORTING AND ASSEMBLY MACHINERY SAMM50 PROTEIN FAMILY MEMBER"/>
    <property type="match status" value="1"/>
</dbReference>
<dbReference type="InterPro" id="IPR000184">
    <property type="entry name" value="Bac_surfAg_D15"/>
</dbReference>
<dbReference type="RefSeq" id="WP_382385651.1">
    <property type="nucleotide sequence ID" value="NZ_JBHLWI010000001.1"/>
</dbReference>
<comment type="subcellular location">
    <subcellularLocation>
        <location evidence="1">Membrane</location>
    </subcellularLocation>
</comment>
<dbReference type="EMBL" id="JBHLWI010000001">
    <property type="protein sequence ID" value="MFC0261197.1"/>
    <property type="molecule type" value="Genomic_DNA"/>
</dbReference>
<evidence type="ECO:0000259" key="6">
    <source>
        <dbReference type="Pfam" id="PF01103"/>
    </source>
</evidence>
<evidence type="ECO:0000256" key="3">
    <source>
        <dbReference type="ARBA" id="ARBA00022729"/>
    </source>
</evidence>
<evidence type="ECO:0000256" key="5">
    <source>
        <dbReference type="ARBA" id="ARBA00023237"/>
    </source>
</evidence>
<keyword evidence="5" id="KW-0998">Cell outer membrane</keyword>
<proteinExistence type="predicted"/>
<dbReference type="Proteomes" id="UP001589797">
    <property type="component" value="Unassembled WGS sequence"/>
</dbReference>
<dbReference type="Gene3D" id="2.40.160.50">
    <property type="entry name" value="membrane protein fhac: a member of the omp85/tpsb transporter family"/>
    <property type="match status" value="1"/>
</dbReference>
<sequence length="763" mass="87760">MIRKLYIAAFLIGIFSSCGVKKFIPEGEHLYTGSTLELRAELSKKEEKQLQGDLESLIRPKPNSKILGVRFGLWSYYKGQKEKPGFIIRFLNKKFGERPVYLSQMAPERTGNILINRLENKGFFYSTEDFEVIQKDKFASLAYRLDVSAPYILETYQLLADTLPVMREVANSFENRLMVKGKKLDLDELKKERERIDQDLKSKGYYNFNPDLLIFEADTNQYEDRKYDLYLRLKTNTPEIAIHPYTIQNVQVFPNYGLNQDMEDLDTVTVRGIDIIQRPEVFRPGLLENYVLLKEGNKFNPQNSRLTSNRLSNIGNFRYVNIAFDELDTVRSEDGTYPLKATILLSPLSKRTVRAEIQGVTKSNSFVGPALILNYQNRNMFRAGEILNITGKFGYEQQIQSGNRDALRSIELGLQGSLVFPRVLFPVPVMNRFQHSIPKTRINLGYEYQNRTSLYQLSSYNASFGYFWNVNRYVYHEFNPVSLSIVNLANTSPEFEEILTANPFLRRSFEQQFISGMNYTFNYNQLVDEHRKNAIFLGATVDLAGNLFRGAKTLFNSENPGSIFGLEFAQYIKGDVDLRFYHKFTKESVLVSRIFAGAGVPLGNSLSLPFVKQYFAGGPRSVRAFRIRSLGPGSFIPQSIGSGGFFDQAGDIRLEANLEYRFPFNKYLKGAIFADAGNVWLFKENEALPGGRFSGNWAEELGVGAGFGLRVDIQIFVLRFDLATPVRRPWLEKNERWMEEIRFNSREWRRENLILNFAIGYPF</sequence>
<keyword evidence="3" id="KW-0732">Signal</keyword>
<feature type="domain" description="Bacterial surface antigen (D15)" evidence="6">
    <location>
        <begin position="528"/>
        <end position="737"/>
    </location>
</feature>
<dbReference type="Pfam" id="PF01103">
    <property type="entry name" value="Omp85"/>
    <property type="match status" value="1"/>
</dbReference>
<dbReference type="InterPro" id="IPR039910">
    <property type="entry name" value="D15-like"/>
</dbReference>
<evidence type="ECO:0000256" key="1">
    <source>
        <dbReference type="ARBA" id="ARBA00004370"/>
    </source>
</evidence>
<name>A0ABV6FN05_9BACT</name>
<reference evidence="7 8" key="1">
    <citation type="submission" date="2024-09" db="EMBL/GenBank/DDBJ databases">
        <authorList>
            <person name="Sun Q."/>
            <person name="Mori K."/>
        </authorList>
    </citation>
    <scope>NUCLEOTIDE SEQUENCE [LARGE SCALE GENOMIC DNA]</scope>
    <source>
        <strain evidence="7 8">CCM 7650</strain>
    </source>
</reference>
<evidence type="ECO:0000256" key="4">
    <source>
        <dbReference type="ARBA" id="ARBA00023136"/>
    </source>
</evidence>
<evidence type="ECO:0000313" key="8">
    <source>
        <dbReference type="Proteomes" id="UP001589797"/>
    </source>
</evidence>
<protein>
    <submittedName>
        <fullName evidence="7">BamA/TamA family outer membrane protein</fullName>
    </submittedName>
</protein>
<keyword evidence="2" id="KW-0812">Transmembrane</keyword>
<keyword evidence="4" id="KW-0472">Membrane</keyword>
<gene>
    <name evidence="7" type="ORF">ACFFIP_00785</name>
</gene>
<dbReference type="PANTHER" id="PTHR12815:SF47">
    <property type="entry name" value="TRANSLOCATION AND ASSEMBLY MODULE SUBUNIT TAMA"/>
    <property type="match status" value="1"/>
</dbReference>
<keyword evidence="8" id="KW-1185">Reference proteome</keyword>